<sequence length="709" mass="78233">MNYRVIKNNDLFLMTDHHGDIIEGNPQGGLYTKDTRFLSKLELKLNGKRPLLLSSAADENYVARIRLTNEHEETNGVVKLWRESVELIRERFIYGEVLYETISATNFSTKALAFDIEVSFDADFSDMFLVRGFQPADELGRIESRHCDKDGWHAEYAGADGVRRSTRIVWDAEPDEATPEGAVRYAVRLEPKQQRQITFTVIPSVNGEAPVITPKDEALAELKKQYEEWVERCAKVETDSAVLGGLYNRGVQDLRVLLTDFGQGLIPVAGLPWYAVAFGRDSLIAALQMLPIFPEVAKGTLGIMAANQGTELNPWKDEQPGKILHELRNGELARSGQVPFAPYYGSIDSTPLFVLLAAEYSHWTGDTATVEELLPNLERALAWIDQYGDRDGDGWVEYYQESSKGIANQGWKDSADSVVHADGAFAEAPIALIEVQGYVYQAKSRLAPVLAKLGQTEWAARLVEEAERLKAKLDNDFWMADERFYAIALDGDKKQVQSVTSNPGHLLMSGILAPERAEEVASRLVAPDMFSGYGIRTMSTESTGYNPMSYHDGSIWPHDNSLTLLGMSRMGLKAEAATVISGLLRAASRFEYNRLPELFCGYDESVGYPVSYPVACSPQAWAAGTSVSIVQALLGLRPEALQGTVALDPFLPEGIDSLTVRDIPVAAGRLSVSLSRNTRGEGKLQVEVLENTSGCRVIVVDPSADLIPN</sequence>
<dbReference type="SUPFAM" id="SSF48208">
    <property type="entry name" value="Six-hairpin glycosidases"/>
    <property type="match status" value="1"/>
</dbReference>
<evidence type="ECO:0000313" key="4">
    <source>
        <dbReference type="Proteomes" id="UP001596113"/>
    </source>
</evidence>
<dbReference type="InterPro" id="IPR012341">
    <property type="entry name" value="6hp_glycosidase-like_sf"/>
</dbReference>
<dbReference type="InterPro" id="IPR032856">
    <property type="entry name" value="GDE_N_bis"/>
</dbReference>
<dbReference type="PANTHER" id="PTHR34987:SF6">
    <property type="entry name" value="ALPHA-L-RHAMNOSIDASE SIX-HAIRPIN GLYCOSIDASE DOMAIN-CONTAINING PROTEIN"/>
    <property type="match status" value="1"/>
</dbReference>
<keyword evidence="4" id="KW-1185">Reference proteome</keyword>
<feature type="domain" description="Mannosylglycerate hydrolase MGH1-like glycoside hydrolase" evidence="2">
    <location>
        <begin position="342"/>
        <end position="592"/>
    </location>
</feature>
<proteinExistence type="predicted"/>
<gene>
    <name evidence="3" type="ORF">ACFPOF_17350</name>
</gene>
<name>A0ABW0HUB0_9BACL</name>
<dbReference type="RefSeq" id="WP_378134865.1">
    <property type="nucleotide sequence ID" value="NZ_JBHSMI010000028.1"/>
</dbReference>
<evidence type="ECO:0000259" key="1">
    <source>
        <dbReference type="Pfam" id="PF14742"/>
    </source>
</evidence>
<feature type="domain" description="Putative glycogen debranching enzyme N-terminal" evidence="1">
    <location>
        <begin position="6"/>
        <end position="199"/>
    </location>
</feature>
<dbReference type="Pfam" id="PF14742">
    <property type="entry name" value="GDE_N_bis"/>
    <property type="match status" value="1"/>
</dbReference>
<evidence type="ECO:0000259" key="2">
    <source>
        <dbReference type="Pfam" id="PF22422"/>
    </source>
</evidence>
<reference evidence="4" key="1">
    <citation type="journal article" date="2019" name="Int. J. Syst. Evol. Microbiol.">
        <title>The Global Catalogue of Microorganisms (GCM) 10K type strain sequencing project: providing services to taxonomists for standard genome sequencing and annotation.</title>
        <authorList>
            <consortium name="The Broad Institute Genomics Platform"/>
            <consortium name="The Broad Institute Genome Sequencing Center for Infectious Disease"/>
            <person name="Wu L."/>
            <person name="Ma J."/>
        </authorList>
    </citation>
    <scope>NUCLEOTIDE SEQUENCE [LARGE SCALE GENOMIC DNA]</scope>
    <source>
        <strain evidence="4">CGMCC 1.18575</strain>
    </source>
</reference>
<evidence type="ECO:0000313" key="3">
    <source>
        <dbReference type="EMBL" id="MFC5404503.1"/>
    </source>
</evidence>
<dbReference type="EMBL" id="JBHSMI010000028">
    <property type="protein sequence ID" value="MFC5404503.1"/>
    <property type="molecule type" value="Genomic_DNA"/>
</dbReference>
<dbReference type="InterPro" id="IPR008928">
    <property type="entry name" value="6-hairpin_glycosidase_sf"/>
</dbReference>
<dbReference type="InterPro" id="IPR054491">
    <property type="entry name" value="MGH1-like_GH"/>
</dbReference>
<comment type="caution">
    <text evidence="3">The sequence shown here is derived from an EMBL/GenBank/DDBJ whole genome shotgun (WGS) entry which is preliminary data.</text>
</comment>
<dbReference type="Gene3D" id="1.50.10.10">
    <property type="match status" value="1"/>
</dbReference>
<dbReference type="Proteomes" id="UP001596113">
    <property type="component" value="Unassembled WGS sequence"/>
</dbReference>
<accession>A0ABW0HUB0</accession>
<dbReference type="PANTHER" id="PTHR34987">
    <property type="entry name" value="C, PUTATIVE (AFU_ORTHOLOGUE AFUA_3G02880)-RELATED"/>
    <property type="match status" value="1"/>
</dbReference>
<organism evidence="3 4">
    <name type="scientific">Cohnella soli</name>
    <dbReference type="NCBI Taxonomy" id="425005"/>
    <lineage>
        <taxon>Bacteria</taxon>
        <taxon>Bacillati</taxon>
        <taxon>Bacillota</taxon>
        <taxon>Bacilli</taxon>
        <taxon>Bacillales</taxon>
        <taxon>Paenibacillaceae</taxon>
        <taxon>Cohnella</taxon>
    </lineage>
</organism>
<protein>
    <submittedName>
        <fullName evidence="3">Glycogen debranching N-terminal domain-containing protein</fullName>
    </submittedName>
</protein>
<dbReference type="Pfam" id="PF22422">
    <property type="entry name" value="MGH1-like_GH"/>
    <property type="match status" value="1"/>
</dbReference>